<dbReference type="EMBL" id="BKCJ011017123">
    <property type="protein sequence ID" value="GFC67798.1"/>
    <property type="molecule type" value="Genomic_DNA"/>
</dbReference>
<comment type="caution">
    <text evidence="2">The sequence shown here is derived from an EMBL/GenBank/DDBJ whole genome shotgun (WGS) entry which is preliminary data.</text>
</comment>
<feature type="compositionally biased region" description="Basic residues" evidence="1">
    <location>
        <begin position="27"/>
        <end position="52"/>
    </location>
</feature>
<accession>A0A699QFI3</accession>
<gene>
    <name evidence="2" type="ORF">Tci_839768</name>
</gene>
<evidence type="ECO:0000313" key="2">
    <source>
        <dbReference type="EMBL" id="GFC67798.1"/>
    </source>
</evidence>
<evidence type="ECO:0000256" key="1">
    <source>
        <dbReference type="SAM" id="MobiDB-lite"/>
    </source>
</evidence>
<feature type="region of interest" description="Disordered" evidence="1">
    <location>
        <begin position="1"/>
        <end position="89"/>
    </location>
</feature>
<feature type="region of interest" description="Disordered" evidence="1">
    <location>
        <begin position="122"/>
        <end position="142"/>
    </location>
</feature>
<dbReference type="AlphaFoldDB" id="A0A699QFI3"/>
<organism evidence="2">
    <name type="scientific">Tanacetum cinerariifolium</name>
    <name type="common">Dalmatian daisy</name>
    <name type="synonym">Chrysanthemum cinerariifolium</name>
    <dbReference type="NCBI Taxonomy" id="118510"/>
    <lineage>
        <taxon>Eukaryota</taxon>
        <taxon>Viridiplantae</taxon>
        <taxon>Streptophyta</taxon>
        <taxon>Embryophyta</taxon>
        <taxon>Tracheophyta</taxon>
        <taxon>Spermatophyta</taxon>
        <taxon>Magnoliopsida</taxon>
        <taxon>eudicotyledons</taxon>
        <taxon>Gunneridae</taxon>
        <taxon>Pentapetalae</taxon>
        <taxon>asterids</taxon>
        <taxon>campanulids</taxon>
        <taxon>Asterales</taxon>
        <taxon>Asteraceae</taxon>
        <taxon>Asteroideae</taxon>
        <taxon>Anthemideae</taxon>
        <taxon>Anthemidinae</taxon>
        <taxon>Tanacetum</taxon>
    </lineage>
</organism>
<protein>
    <submittedName>
        <fullName evidence="2">Uncharacterized protein</fullName>
    </submittedName>
</protein>
<sequence>MLSICNTDEPVAFKAPKTSSKDEKKIYQGKHHGAKTGRRWKSTSSSTKHKPLSKFETTKGGSFSKETTRSSTGHSKKKKSGVTSKVRADPQLINVVSISTTKPVYLASTILHSDSALGHDASAASITEVDPRISAPNDSISK</sequence>
<name>A0A699QFI3_TANCI</name>
<reference evidence="2" key="1">
    <citation type="journal article" date="2019" name="Sci. Rep.">
        <title>Draft genome of Tanacetum cinerariifolium, the natural source of mosquito coil.</title>
        <authorList>
            <person name="Yamashiro T."/>
            <person name="Shiraishi A."/>
            <person name="Satake H."/>
            <person name="Nakayama K."/>
        </authorList>
    </citation>
    <scope>NUCLEOTIDE SEQUENCE</scope>
</reference>
<proteinExistence type="predicted"/>